<protein>
    <recommendedName>
        <fullName evidence="4">Flagellar hook-associated protein 1</fullName>
    </recommendedName>
</protein>
<feature type="domain" description="Flagellar hook-associated protein 1 D2-like" evidence="9">
    <location>
        <begin position="330"/>
        <end position="410"/>
    </location>
</feature>
<feature type="domain" description="Flagellar hook-associated protein FlgK helical" evidence="10">
    <location>
        <begin position="92"/>
        <end position="321"/>
    </location>
</feature>
<comment type="caution">
    <text evidence="11">The sequence shown here is derived from an EMBL/GenBank/DDBJ whole genome shotgun (WGS) entry which is preliminary data.</text>
</comment>
<dbReference type="GO" id="GO:0009424">
    <property type="term" value="C:bacterial-type flagellum hook"/>
    <property type="evidence" value="ECO:0007669"/>
    <property type="project" value="InterPro"/>
</dbReference>
<dbReference type="OrthoDB" id="9802553at2"/>
<dbReference type="AlphaFoldDB" id="A0A2P5Z591"/>
<evidence type="ECO:0000256" key="3">
    <source>
        <dbReference type="ARBA" id="ARBA00009677"/>
    </source>
</evidence>
<dbReference type="Pfam" id="PF21158">
    <property type="entry name" value="flgK_1st_1"/>
    <property type="match status" value="1"/>
</dbReference>
<dbReference type="RefSeq" id="WP_010341764.1">
    <property type="nucleotide sequence ID" value="NZ_CP132343.1"/>
</dbReference>
<organism evidence="11 12">
    <name type="scientific">Xanthomonas sacchari</name>
    <dbReference type="NCBI Taxonomy" id="56458"/>
    <lineage>
        <taxon>Bacteria</taxon>
        <taxon>Pseudomonadati</taxon>
        <taxon>Pseudomonadota</taxon>
        <taxon>Gammaproteobacteria</taxon>
        <taxon>Lysobacterales</taxon>
        <taxon>Lysobacteraceae</taxon>
        <taxon>Xanthomonas</taxon>
    </lineage>
</organism>
<dbReference type="InterPro" id="IPR053927">
    <property type="entry name" value="FlgK_helical"/>
</dbReference>
<dbReference type="EMBL" id="MDEK01000006">
    <property type="protein sequence ID" value="PPU83152.1"/>
    <property type="molecule type" value="Genomic_DNA"/>
</dbReference>
<dbReference type="InterPro" id="IPR049119">
    <property type="entry name" value="FlgK_D2-like"/>
</dbReference>
<keyword evidence="11" id="KW-0969">Cilium</keyword>
<dbReference type="Pfam" id="PF06429">
    <property type="entry name" value="Flg_bbr_C"/>
    <property type="match status" value="1"/>
</dbReference>
<keyword evidence="11" id="KW-0966">Cell projection</keyword>
<sequence>MSILSTGTGALLAFQRALSTVSHNVANINTDGYSRQRTTFATTVPSQYGSEFIGNGTQITDVSRVADQLAISRLFDSTGEVARLKQLSSMSSRVDGLFSDKATSIAGQWSNFFDATSGLSSDASASANRQNLLDAGSSLVTRFKQLNGQLDSLGSEVNNGLLAGTAEANRLATEIAKLNGQIGSNANAAAPDLLDRRDQMISQLIGYTGGSVIQQDGGMMNVYTSGGQAMVVGTNASTLVTSPDPYQPEKLQIALKTPGGSTPLDSKALGGQIGGFLEFRSTVLDPTKAELGRIATGLASSYNAQHHAGMDLYGQMGGDFFNLPPPTVVGNSANTGTATFTASVSDLSKLDGQNLLLTYNGTSWNASRADTGASVAMTGSGTSADPFVVNGVTLQVSGTAASGDKFLLQPTANAINKLSVAITDPSRIAAATPIQASATLSNLGTGKVSNVAATDASNANLLTPANISFIDSTHYSINGGAAQTYTAGQTISANGWSLTMDGVPSAGDSFAVGPTGVGSSNNGNALLMSNLDDAKAFNGGTITLNGAVAGLTTTVGSAARQAKYAADAQDVIQSSAQDARDSLSGVNLDEEAADMLRLQQAYQAASRLISTADTLFQSILSAVR</sequence>
<evidence type="ECO:0000313" key="12">
    <source>
        <dbReference type="Proteomes" id="UP000247346"/>
    </source>
</evidence>
<dbReference type="InterPro" id="IPR002371">
    <property type="entry name" value="FlgK"/>
</dbReference>
<feature type="domain" description="Flagellar basal-body/hook protein C-terminal" evidence="8">
    <location>
        <begin position="584"/>
        <end position="621"/>
    </location>
</feature>
<name>A0A2P5Z591_9XANT</name>
<keyword evidence="6" id="KW-0975">Bacterial flagellum</keyword>
<evidence type="ECO:0000256" key="4">
    <source>
        <dbReference type="ARBA" id="ARBA00016244"/>
    </source>
</evidence>
<dbReference type="GO" id="GO:0044780">
    <property type="term" value="P:bacterial-type flagellum assembly"/>
    <property type="evidence" value="ECO:0007669"/>
    <property type="project" value="InterPro"/>
</dbReference>
<dbReference type="PANTHER" id="PTHR30033:SF1">
    <property type="entry name" value="FLAGELLAR HOOK-ASSOCIATED PROTEIN 1"/>
    <property type="match status" value="1"/>
</dbReference>
<proteinExistence type="inferred from homology"/>
<dbReference type="PANTHER" id="PTHR30033">
    <property type="entry name" value="FLAGELLAR HOOK-ASSOCIATED PROTEIN 1"/>
    <property type="match status" value="1"/>
</dbReference>
<dbReference type="Pfam" id="PF00460">
    <property type="entry name" value="Flg_bb_rod"/>
    <property type="match status" value="1"/>
</dbReference>
<gene>
    <name evidence="11" type="ORF">XsacCFBP4641_08235</name>
</gene>
<evidence type="ECO:0000256" key="6">
    <source>
        <dbReference type="ARBA" id="ARBA00023143"/>
    </source>
</evidence>
<evidence type="ECO:0000259" key="10">
    <source>
        <dbReference type="Pfam" id="PF22638"/>
    </source>
</evidence>
<dbReference type="InterPro" id="IPR001444">
    <property type="entry name" value="Flag_bb_rod_N"/>
</dbReference>
<evidence type="ECO:0000259" key="7">
    <source>
        <dbReference type="Pfam" id="PF00460"/>
    </source>
</evidence>
<reference evidence="11 12" key="1">
    <citation type="submission" date="2016-08" db="EMBL/GenBank/DDBJ databases">
        <authorList>
            <person name="Seilhamer J.J."/>
        </authorList>
    </citation>
    <scope>NUCLEOTIDE SEQUENCE [LARGE SCALE GENOMIC DNA]</scope>
    <source>
        <strain evidence="11 12">CFBP4641</strain>
    </source>
</reference>
<evidence type="ECO:0000313" key="11">
    <source>
        <dbReference type="EMBL" id="PPU83152.1"/>
    </source>
</evidence>
<evidence type="ECO:0000256" key="1">
    <source>
        <dbReference type="ARBA" id="ARBA00004365"/>
    </source>
</evidence>
<dbReference type="PRINTS" id="PR01005">
    <property type="entry name" value="FLGHOOKAP1"/>
</dbReference>
<dbReference type="Proteomes" id="UP000247346">
    <property type="component" value="Unassembled WGS sequence"/>
</dbReference>
<evidence type="ECO:0000259" key="8">
    <source>
        <dbReference type="Pfam" id="PF06429"/>
    </source>
</evidence>
<accession>A0A2P5Z591</accession>
<keyword evidence="5" id="KW-0964">Secreted</keyword>
<dbReference type="SUPFAM" id="SSF64518">
    <property type="entry name" value="Phase 1 flagellin"/>
    <property type="match status" value="2"/>
</dbReference>
<dbReference type="GeneID" id="93879087"/>
<evidence type="ECO:0000259" key="9">
    <source>
        <dbReference type="Pfam" id="PF21158"/>
    </source>
</evidence>
<comment type="similarity">
    <text evidence="3">Belongs to the flagella basal body rod proteins family.</text>
</comment>
<dbReference type="Pfam" id="PF22638">
    <property type="entry name" value="FlgK_D1"/>
    <property type="match status" value="1"/>
</dbReference>
<dbReference type="GO" id="GO:0005576">
    <property type="term" value="C:extracellular region"/>
    <property type="evidence" value="ECO:0007669"/>
    <property type="project" value="UniProtKB-SubCell"/>
</dbReference>
<dbReference type="NCBIfam" id="TIGR02492">
    <property type="entry name" value="flgK_ends"/>
    <property type="match status" value="1"/>
</dbReference>
<dbReference type="InterPro" id="IPR010930">
    <property type="entry name" value="Flg_bb/hook_C_dom"/>
</dbReference>
<evidence type="ECO:0000256" key="2">
    <source>
        <dbReference type="ARBA" id="ARBA00004613"/>
    </source>
</evidence>
<comment type="subcellular location">
    <subcellularLocation>
        <location evidence="1">Bacterial flagellum</location>
    </subcellularLocation>
    <subcellularLocation>
        <location evidence="2">Secreted</location>
    </subcellularLocation>
</comment>
<evidence type="ECO:0000256" key="5">
    <source>
        <dbReference type="ARBA" id="ARBA00022525"/>
    </source>
</evidence>
<keyword evidence="11" id="KW-0282">Flagellum</keyword>
<dbReference type="STRING" id="56458.SB85_01870"/>
<dbReference type="GO" id="GO:0005198">
    <property type="term" value="F:structural molecule activity"/>
    <property type="evidence" value="ECO:0007669"/>
    <property type="project" value="InterPro"/>
</dbReference>
<feature type="domain" description="Flagellar basal body rod protein N-terminal" evidence="7">
    <location>
        <begin position="4"/>
        <end position="33"/>
    </location>
</feature>